<organism evidence="1 2">
    <name type="scientific">Trichoderma harzianum</name>
    <name type="common">Hypocrea lixii</name>
    <dbReference type="NCBI Taxonomy" id="5544"/>
    <lineage>
        <taxon>Eukaryota</taxon>
        <taxon>Fungi</taxon>
        <taxon>Dikarya</taxon>
        <taxon>Ascomycota</taxon>
        <taxon>Pezizomycotina</taxon>
        <taxon>Sordariomycetes</taxon>
        <taxon>Hypocreomycetidae</taxon>
        <taxon>Hypocreales</taxon>
        <taxon>Hypocreaceae</taxon>
        <taxon>Trichoderma</taxon>
    </lineage>
</organism>
<reference evidence="1 2" key="1">
    <citation type="submission" date="2017-02" db="EMBL/GenBank/DDBJ databases">
        <title>Genomes of Trichoderma spp. with biocontrol activity.</title>
        <authorList>
            <person name="Gardiner D."/>
            <person name="Kazan K."/>
            <person name="Vos C."/>
            <person name="Harvey P."/>
        </authorList>
    </citation>
    <scope>NUCLEOTIDE SEQUENCE [LARGE SCALE GENOMIC DNA]</scope>
    <source>
        <strain evidence="1 2">Tr1</strain>
    </source>
</reference>
<evidence type="ECO:0008006" key="3">
    <source>
        <dbReference type="Google" id="ProtNLM"/>
    </source>
</evidence>
<evidence type="ECO:0000313" key="1">
    <source>
        <dbReference type="EMBL" id="PNP56380.1"/>
    </source>
</evidence>
<dbReference type="Proteomes" id="UP000236290">
    <property type="component" value="Unassembled WGS sequence"/>
</dbReference>
<proteinExistence type="predicted"/>
<dbReference type="Gene3D" id="2.130.10.10">
    <property type="entry name" value="YVTN repeat-like/Quinoprotein amine dehydrogenase"/>
    <property type="match status" value="1"/>
</dbReference>
<dbReference type="OrthoDB" id="10006285at2759"/>
<protein>
    <recommendedName>
        <fullName evidence="3">3-carboxymuconate cyclase</fullName>
    </recommendedName>
</protein>
<dbReference type="InterPro" id="IPR011044">
    <property type="entry name" value="Quino_amine_DH_bsu"/>
</dbReference>
<dbReference type="AlphaFoldDB" id="A0A2K0UF19"/>
<evidence type="ECO:0000313" key="2">
    <source>
        <dbReference type="Proteomes" id="UP000236290"/>
    </source>
</evidence>
<comment type="caution">
    <text evidence="1">The sequence shown here is derived from an EMBL/GenBank/DDBJ whole genome shotgun (WGS) entry which is preliminary data.</text>
</comment>
<sequence length="422" mass="44564">MRAIPDEPLAFVAALGCWHREKLKGSLLISMKLFTLSLHLLALEVHLASAAPKPQNPSKGQLYFLQDNPAGSSVVSLSIGRDGKLSAPRHTSTGGRGFGIAGANGQLVPAGLHSQDALVMDSPWLLTLNSGSNTVSLFEIPANDPSRPVLVGKPVSTGGEYPNTVALSAKHRLACVANSGAVPGVQCYSISKQGRLEPLSKLKPLKVNEPTPPPAAAGTVSDILFNPSQTAIFVTVKGDGSNNNTTPGYIYVFPLINGVPSDHPVISRPPQLHADFALTFISDRRAVIADTTFGAAFLDISPEYKVNVSRVVDVAGQMATCWIKYVPEYDLVFLGDGGVADITVLDAARENIKYVIPLPAASGGSFDFAFVGNYLYTRKGNSAVSVLDLSGSNKHVPKLVELYNTSSLGAAADFNGMAVHTY</sequence>
<accession>A0A2K0UF19</accession>
<name>A0A2K0UF19_TRIHA</name>
<dbReference type="EMBL" id="MTYI01000046">
    <property type="protein sequence ID" value="PNP56380.1"/>
    <property type="molecule type" value="Genomic_DNA"/>
</dbReference>
<dbReference type="SUPFAM" id="SSF50969">
    <property type="entry name" value="YVTN repeat-like/Quinoprotein amine dehydrogenase"/>
    <property type="match status" value="1"/>
</dbReference>
<dbReference type="InterPro" id="IPR015943">
    <property type="entry name" value="WD40/YVTN_repeat-like_dom_sf"/>
</dbReference>
<gene>
    <name evidence="1" type="ORF">THARTR1_03536</name>
</gene>